<dbReference type="OrthoDB" id="188462at2759"/>
<dbReference type="InterPro" id="IPR036770">
    <property type="entry name" value="Ankyrin_rpt-contain_sf"/>
</dbReference>
<dbReference type="InterPro" id="IPR002110">
    <property type="entry name" value="Ankyrin_rpt"/>
</dbReference>
<keyword evidence="1" id="KW-0677">Repeat</keyword>
<dbReference type="SUPFAM" id="SSF48403">
    <property type="entry name" value="Ankyrin repeat"/>
    <property type="match status" value="1"/>
</dbReference>
<dbReference type="AlphaFoldDB" id="A0A8J2SFG0"/>
<comment type="caution">
    <text evidence="4">The sequence shown here is derived from an EMBL/GenBank/DDBJ whole genome shotgun (WGS) entry which is preliminary data.</text>
</comment>
<dbReference type="PANTHER" id="PTHR24134">
    <property type="entry name" value="ANKYRIN REPEAT-CONTAINING PROTEIN DDB_G0279043"/>
    <property type="match status" value="1"/>
</dbReference>
<evidence type="ECO:0000313" key="5">
    <source>
        <dbReference type="Proteomes" id="UP000789595"/>
    </source>
</evidence>
<dbReference type="Gene3D" id="1.25.40.20">
    <property type="entry name" value="Ankyrin repeat-containing domain"/>
    <property type="match status" value="2"/>
</dbReference>
<dbReference type="Proteomes" id="UP000789595">
    <property type="component" value="Unassembled WGS sequence"/>
</dbReference>
<dbReference type="EMBL" id="CAKKNE010000001">
    <property type="protein sequence ID" value="CAH0366659.1"/>
    <property type="molecule type" value="Genomic_DNA"/>
</dbReference>
<dbReference type="SMART" id="SM00248">
    <property type="entry name" value="ANK"/>
    <property type="match status" value="3"/>
</dbReference>
<dbReference type="PROSITE" id="PS50297">
    <property type="entry name" value="ANK_REP_REGION"/>
    <property type="match status" value="2"/>
</dbReference>
<feature type="repeat" description="ANK" evidence="3">
    <location>
        <begin position="41"/>
        <end position="73"/>
    </location>
</feature>
<proteinExistence type="predicted"/>
<reference evidence="4" key="1">
    <citation type="submission" date="2021-11" db="EMBL/GenBank/DDBJ databases">
        <authorList>
            <consortium name="Genoscope - CEA"/>
            <person name="William W."/>
        </authorList>
    </citation>
    <scope>NUCLEOTIDE SEQUENCE</scope>
</reference>
<dbReference type="PANTHER" id="PTHR24134:SF9">
    <property type="entry name" value="ANKYRIN REPEAT AND SOCS BOX PROTEIN 8"/>
    <property type="match status" value="1"/>
</dbReference>
<keyword evidence="2 3" id="KW-0040">ANK repeat</keyword>
<evidence type="ECO:0000256" key="1">
    <source>
        <dbReference type="ARBA" id="ARBA00022737"/>
    </source>
</evidence>
<feature type="repeat" description="ANK" evidence="3">
    <location>
        <begin position="118"/>
        <end position="150"/>
    </location>
</feature>
<sequence>MLRSECETAQLIHCAETGDAANLRRLLGHYGLTRDYSQIPYSRTVLHRACIAGQRECVVELLKAGADPNEVDDNVSTPLHLTINVPEADVDRVENGDRVRIVDSLLQAGAKVDAADHWGETPLHDAATCSLSECMLRLIKAGANVNKASERGRTPLDNAFVSYDDPAKELVNTRKRRRIWPLLLRAGGVSQDYDIDRVKNKPGHDYIHKVVSAGGWKAHEKAHRARLVATFVPKLRIPADVVPLVVDFWAHVGFY</sequence>
<gene>
    <name evidence="4" type="ORF">PECAL_1P31650</name>
</gene>
<dbReference type="Pfam" id="PF12796">
    <property type="entry name" value="Ank_2"/>
    <property type="match status" value="2"/>
</dbReference>
<organism evidence="4 5">
    <name type="scientific">Pelagomonas calceolata</name>
    <dbReference type="NCBI Taxonomy" id="35677"/>
    <lineage>
        <taxon>Eukaryota</taxon>
        <taxon>Sar</taxon>
        <taxon>Stramenopiles</taxon>
        <taxon>Ochrophyta</taxon>
        <taxon>Pelagophyceae</taxon>
        <taxon>Pelagomonadales</taxon>
        <taxon>Pelagomonadaceae</taxon>
        <taxon>Pelagomonas</taxon>
    </lineage>
</organism>
<dbReference type="PROSITE" id="PS50088">
    <property type="entry name" value="ANK_REPEAT"/>
    <property type="match status" value="2"/>
</dbReference>
<name>A0A8J2SFG0_9STRA</name>
<protein>
    <submittedName>
        <fullName evidence="4">Uncharacterized protein</fullName>
    </submittedName>
</protein>
<keyword evidence="5" id="KW-1185">Reference proteome</keyword>
<evidence type="ECO:0000313" key="4">
    <source>
        <dbReference type="EMBL" id="CAH0366659.1"/>
    </source>
</evidence>
<evidence type="ECO:0000256" key="2">
    <source>
        <dbReference type="ARBA" id="ARBA00023043"/>
    </source>
</evidence>
<evidence type="ECO:0000256" key="3">
    <source>
        <dbReference type="PROSITE-ProRule" id="PRU00023"/>
    </source>
</evidence>
<accession>A0A8J2SFG0</accession>